<accession>A0A645FTJ2</accession>
<sequence length="46" mass="5563">MDQLNVILNEWIRHVIQELELMVNDYAHSMQRKQVLHIQELNVCMS</sequence>
<protein>
    <submittedName>
        <fullName evidence="1">Uncharacterized protein</fullName>
    </submittedName>
</protein>
<proteinExistence type="predicted"/>
<evidence type="ECO:0000313" key="1">
    <source>
        <dbReference type="EMBL" id="MPN17781.1"/>
    </source>
</evidence>
<dbReference type="AlphaFoldDB" id="A0A645FTJ2"/>
<gene>
    <name evidence="1" type="ORF">SDC9_165136</name>
</gene>
<dbReference type="EMBL" id="VSSQ01064983">
    <property type="protein sequence ID" value="MPN17781.1"/>
    <property type="molecule type" value="Genomic_DNA"/>
</dbReference>
<comment type="caution">
    <text evidence="1">The sequence shown here is derived from an EMBL/GenBank/DDBJ whole genome shotgun (WGS) entry which is preliminary data.</text>
</comment>
<reference evidence="1" key="1">
    <citation type="submission" date="2019-08" db="EMBL/GenBank/DDBJ databases">
        <authorList>
            <person name="Kucharzyk K."/>
            <person name="Murdoch R.W."/>
            <person name="Higgins S."/>
            <person name="Loffler F."/>
        </authorList>
    </citation>
    <scope>NUCLEOTIDE SEQUENCE</scope>
</reference>
<name>A0A645FTJ2_9ZZZZ</name>
<organism evidence="1">
    <name type="scientific">bioreactor metagenome</name>
    <dbReference type="NCBI Taxonomy" id="1076179"/>
    <lineage>
        <taxon>unclassified sequences</taxon>
        <taxon>metagenomes</taxon>
        <taxon>ecological metagenomes</taxon>
    </lineage>
</organism>